<dbReference type="InterPro" id="IPR033116">
    <property type="entry name" value="TRYPSIN_SER"/>
</dbReference>
<evidence type="ECO:0000256" key="3">
    <source>
        <dbReference type="ARBA" id="ARBA00004241"/>
    </source>
</evidence>
<feature type="domain" description="Sushi" evidence="23">
    <location>
        <begin position="25"/>
        <end position="91"/>
    </location>
</feature>
<feature type="signal peptide" evidence="20">
    <location>
        <begin position="1"/>
        <end position="24"/>
    </location>
</feature>
<dbReference type="InterPro" id="IPR036465">
    <property type="entry name" value="vWFA_dom_sf"/>
</dbReference>
<dbReference type="PANTHER" id="PTHR46393">
    <property type="entry name" value="SUSHI DOMAIN-CONTAINING PROTEIN"/>
    <property type="match status" value="1"/>
</dbReference>
<evidence type="ECO:0000256" key="2">
    <source>
        <dbReference type="ARBA" id="ARBA00001946"/>
    </source>
</evidence>
<dbReference type="PROSITE" id="PS00135">
    <property type="entry name" value="TRYPSIN_SER"/>
    <property type="match status" value="1"/>
</dbReference>
<dbReference type="Pfam" id="PF00092">
    <property type="entry name" value="VWA"/>
    <property type="match status" value="1"/>
</dbReference>
<dbReference type="GO" id="GO:0009986">
    <property type="term" value="C:cell surface"/>
    <property type="evidence" value="ECO:0007669"/>
    <property type="project" value="UniProtKB-SubCell"/>
</dbReference>
<evidence type="ECO:0000256" key="17">
    <source>
        <dbReference type="PIRSR" id="PIRSR001154-1"/>
    </source>
</evidence>
<dbReference type="GO" id="GO:0004252">
    <property type="term" value="F:serine-type endopeptidase activity"/>
    <property type="evidence" value="ECO:0007669"/>
    <property type="project" value="InterPro"/>
</dbReference>
<evidence type="ECO:0000256" key="11">
    <source>
        <dbReference type="ARBA" id="ARBA00022801"/>
    </source>
</evidence>
<dbReference type="InterPro" id="IPR018114">
    <property type="entry name" value="TRYPSIN_HIS"/>
</dbReference>
<dbReference type="Pfam" id="PF00089">
    <property type="entry name" value="Trypsin"/>
    <property type="match status" value="1"/>
</dbReference>
<dbReference type="PANTHER" id="PTHR46393:SF7">
    <property type="entry name" value="COMPLEMENT C2"/>
    <property type="match status" value="1"/>
</dbReference>
<dbReference type="PROSITE" id="PS50240">
    <property type="entry name" value="TRYPSIN_DOM"/>
    <property type="match status" value="1"/>
</dbReference>
<keyword evidence="13" id="KW-0391">Immunity</keyword>
<feature type="active site" description="Charge relay system" evidence="17">
    <location>
        <position position="785"/>
    </location>
</feature>
<evidence type="ECO:0000256" key="9">
    <source>
        <dbReference type="ARBA" id="ARBA00022729"/>
    </source>
</evidence>
<feature type="disulfide bond" evidence="18">
    <location>
        <begin position="62"/>
        <end position="89"/>
    </location>
</feature>
<dbReference type="GO" id="GO:0006956">
    <property type="term" value="P:complement activation"/>
    <property type="evidence" value="ECO:0007669"/>
    <property type="project" value="InterPro"/>
</dbReference>
<dbReference type="PRINTS" id="PR00722">
    <property type="entry name" value="CHYMOTRYPSIN"/>
</dbReference>
<keyword evidence="6" id="KW-0399">Innate immunity</keyword>
<keyword evidence="15" id="KW-0325">Glycoprotein</keyword>
<dbReference type="InterPro" id="IPR009003">
    <property type="entry name" value="Peptidase_S1_PA"/>
</dbReference>
<dbReference type="PROSITE" id="PS50923">
    <property type="entry name" value="SUSHI"/>
    <property type="match status" value="6"/>
</dbReference>
<evidence type="ECO:0000256" key="12">
    <source>
        <dbReference type="ARBA" id="ARBA00022825"/>
    </source>
</evidence>
<comment type="cofactor">
    <cofactor evidence="1">
        <name>Mn(2+)</name>
        <dbReference type="ChEBI" id="CHEBI:29035"/>
    </cofactor>
</comment>
<dbReference type="GeneID" id="119720602"/>
<dbReference type="PROSITE" id="PS50234">
    <property type="entry name" value="VWFA"/>
    <property type="match status" value="1"/>
</dbReference>
<keyword evidence="14 18" id="KW-1015">Disulfide bond</keyword>
<evidence type="ECO:0000256" key="7">
    <source>
        <dbReference type="ARBA" id="ARBA00022659"/>
    </source>
</evidence>
<evidence type="ECO:0000256" key="4">
    <source>
        <dbReference type="ARBA" id="ARBA00004613"/>
    </source>
</evidence>
<feature type="domain" description="Sushi" evidence="23">
    <location>
        <begin position="227"/>
        <end position="296"/>
    </location>
</feature>
<protein>
    <recommendedName>
        <fullName evidence="16">C3/C5 convertase</fullName>
    </recommendedName>
</protein>
<evidence type="ECO:0000256" key="20">
    <source>
        <dbReference type="SAM" id="SignalP"/>
    </source>
</evidence>
<evidence type="ECO:0000256" key="14">
    <source>
        <dbReference type="ARBA" id="ARBA00023157"/>
    </source>
</evidence>
<feature type="disulfide bond" evidence="18">
    <location>
        <begin position="326"/>
        <end position="353"/>
    </location>
</feature>
<dbReference type="InterPro" id="IPR035976">
    <property type="entry name" value="Sushi/SCR/CCP_sf"/>
</dbReference>
<dbReference type="FunFam" id="2.40.10.10:FF:000068">
    <property type="entry name" value="transmembrane protease serine 2"/>
    <property type="match status" value="1"/>
</dbReference>
<evidence type="ECO:0000256" key="19">
    <source>
        <dbReference type="RuleBase" id="RU363034"/>
    </source>
</evidence>
<proteinExistence type="predicted"/>
<dbReference type="Gene3D" id="2.10.70.10">
    <property type="entry name" value="Complement Module, domain 1"/>
    <property type="match status" value="6"/>
</dbReference>
<evidence type="ECO:0000256" key="18">
    <source>
        <dbReference type="PROSITE-ProRule" id="PRU00302"/>
    </source>
</evidence>
<dbReference type="FunFam" id="2.40.10.10:FF:000054">
    <property type="entry name" value="Complement C1r subcomponent"/>
    <property type="match status" value="1"/>
</dbReference>
<reference evidence="24" key="1">
    <citation type="submission" date="2022-11" db="UniProtKB">
        <authorList>
            <consortium name="EnsemblMetazoa"/>
        </authorList>
    </citation>
    <scope>IDENTIFICATION</scope>
</reference>
<feature type="chain" id="PRO_5036881787" description="C3/C5 convertase" evidence="20">
    <location>
        <begin position="25"/>
        <end position="962"/>
    </location>
</feature>
<feature type="disulfide bond" evidence="18">
    <location>
        <begin position="360"/>
        <end position="403"/>
    </location>
</feature>
<dbReference type="PROSITE" id="PS51257">
    <property type="entry name" value="PROKAR_LIPOPROTEIN"/>
    <property type="match status" value="1"/>
</dbReference>
<feature type="active site" description="Charge relay system" evidence="17">
    <location>
        <position position="730"/>
    </location>
</feature>
<accession>A0A913Z375</accession>
<dbReference type="SMART" id="SM00020">
    <property type="entry name" value="Tryp_SPc"/>
    <property type="match status" value="1"/>
</dbReference>
<feature type="domain" description="Sushi" evidence="23">
    <location>
        <begin position="358"/>
        <end position="418"/>
    </location>
</feature>
<dbReference type="InterPro" id="IPR002035">
    <property type="entry name" value="VWF_A"/>
</dbReference>
<dbReference type="SMART" id="SM00032">
    <property type="entry name" value="CCP"/>
    <property type="match status" value="6"/>
</dbReference>
<evidence type="ECO:0000256" key="6">
    <source>
        <dbReference type="ARBA" id="ARBA00022588"/>
    </source>
</evidence>
<keyword evidence="8 19" id="KW-0645">Protease</keyword>
<dbReference type="InterPro" id="IPR043504">
    <property type="entry name" value="Peptidase_S1_PA_chymotrypsin"/>
</dbReference>
<evidence type="ECO:0000256" key="10">
    <source>
        <dbReference type="ARBA" id="ARBA00022737"/>
    </source>
</evidence>
<dbReference type="SUPFAM" id="SSF50494">
    <property type="entry name" value="Trypsin-like serine proteases"/>
    <property type="match status" value="1"/>
</dbReference>
<evidence type="ECO:0000256" key="13">
    <source>
        <dbReference type="ARBA" id="ARBA00022859"/>
    </source>
</evidence>
<dbReference type="AlphaFoldDB" id="A0A913Z375"/>
<comment type="caution">
    <text evidence="18">Lacks conserved residue(s) required for the propagation of feature annotation.</text>
</comment>
<dbReference type="Pfam" id="PF00084">
    <property type="entry name" value="Sushi"/>
    <property type="match status" value="5"/>
</dbReference>
<dbReference type="InterPro" id="IPR011360">
    <property type="entry name" value="Compl_C2_B"/>
</dbReference>
<feature type="domain" description="Sushi" evidence="23">
    <location>
        <begin position="297"/>
        <end position="355"/>
    </location>
</feature>
<evidence type="ECO:0000313" key="24">
    <source>
        <dbReference type="EnsemblMetazoa" id="XP_038046264.1"/>
    </source>
</evidence>
<dbReference type="RefSeq" id="XP_038046264.1">
    <property type="nucleotide sequence ID" value="XM_038190336.1"/>
</dbReference>
<feature type="active site" description="Charge relay system" evidence="17">
    <location>
        <position position="901"/>
    </location>
</feature>
<name>A0A913Z375_PATMI</name>
<feature type="disulfide bond" evidence="18">
    <location>
        <begin position="389"/>
        <end position="416"/>
    </location>
</feature>
<keyword evidence="7 18" id="KW-0768">Sushi</keyword>
<dbReference type="SUPFAM" id="SSF53300">
    <property type="entry name" value="vWA-like"/>
    <property type="match status" value="1"/>
</dbReference>
<comment type="subcellular location">
    <subcellularLocation>
        <location evidence="3">Cell surface</location>
    </subcellularLocation>
    <subcellularLocation>
        <location evidence="4">Secreted</location>
    </subcellularLocation>
</comment>
<dbReference type="Proteomes" id="UP000887568">
    <property type="component" value="Unplaced"/>
</dbReference>
<dbReference type="CDD" id="cd00190">
    <property type="entry name" value="Tryp_SPc"/>
    <property type="match status" value="1"/>
</dbReference>
<dbReference type="InterPro" id="IPR001254">
    <property type="entry name" value="Trypsin_dom"/>
</dbReference>
<feature type="disulfide bond" evidence="18">
    <location>
        <begin position="94"/>
        <end position="137"/>
    </location>
</feature>
<feature type="domain" description="Sushi" evidence="23">
    <location>
        <begin position="157"/>
        <end position="226"/>
    </location>
</feature>
<dbReference type="Gene3D" id="2.40.10.10">
    <property type="entry name" value="Trypsin-like serine proteases"/>
    <property type="match status" value="1"/>
</dbReference>
<evidence type="ECO:0000256" key="8">
    <source>
        <dbReference type="ARBA" id="ARBA00022670"/>
    </source>
</evidence>
<evidence type="ECO:0000313" key="25">
    <source>
        <dbReference type="Proteomes" id="UP000887568"/>
    </source>
</evidence>
<evidence type="ECO:0000256" key="15">
    <source>
        <dbReference type="ARBA" id="ARBA00023180"/>
    </source>
</evidence>
<keyword evidence="5" id="KW-0964">Secreted</keyword>
<dbReference type="OrthoDB" id="6127264at2759"/>
<evidence type="ECO:0000259" key="23">
    <source>
        <dbReference type="PROSITE" id="PS50923"/>
    </source>
</evidence>
<dbReference type="Gene3D" id="3.40.50.410">
    <property type="entry name" value="von Willebrand factor, type A domain"/>
    <property type="match status" value="1"/>
</dbReference>
<feature type="domain" description="Sushi" evidence="23">
    <location>
        <begin position="92"/>
        <end position="155"/>
    </location>
</feature>
<evidence type="ECO:0000259" key="21">
    <source>
        <dbReference type="PROSITE" id="PS50234"/>
    </source>
</evidence>
<keyword evidence="12 19" id="KW-0720">Serine protease</keyword>
<dbReference type="GO" id="GO:0006508">
    <property type="term" value="P:proteolysis"/>
    <property type="evidence" value="ECO:0007669"/>
    <property type="project" value="UniProtKB-KW"/>
</dbReference>
<dbReference type="CDD" id="cd01450">
    <property type="entry name" value="vWFA_subfamily_ECM"/>
    <property type="match status" value="1"/>
</dbReference>
<evidence type="ECO:0000256" key="1">
    <source>
        <dbReference type="ARBA" id="ARBA00001936"/>
    </source>
</evidence>
<keyword evidence="10" id="KW-0677">Repeat</keyword>
<feature type="domain" description="VWFA" evidence="21">
    <location>
        <begin position="469"/>
        <end position="656"/>
    </location>
</feature>
<evidence type="ECO:0000256" key="16">
    <source>
        <dbReference type="ARBA" id="ARBA00029636"/>
    </source>
</evidence>
<dbReference type="GO" id="GO:0045087">
    <property type="term" value="P:innate immune response"/>
    <property type="evidence" value="ECO:0007669"/>
    <property type="project" value="UniProtKB-KW"/>
</dbReference>
<dbReference type="PROSITE" id="PS00134">
    <property type="entry name" value="TRYPSIN_HIS"/>
    <property type="match status" value="1"/>
</dbReference>
<sequence length="962" mass="105875">MTFPAAKIAISLAILLSVASCTVGEGCPEPTPVEGGRYEFGAGSTPGADGLFPRNSFVAVICFKGYKLKGGSSVIYCNDDDEWSASPTCRASGCPMPQKPWNGVAVWLFGKGRKLGGRALFRCKTGFERVGPRIKTCSKTPQGIKWTGGIVECRAENSCQSPNVLHGANWTLVESDRRSRHDDASFIPNTKINVACWPGFVSIESPSQITCGMSGEWSPSIPTCREVMCPSLLESEAEISHLQSNMANRTYRLGEVVDYRCDAGYRILGKTWRECSGPSLHHPNRTWSDLDPICSEIECPDPGHIQFEGSRYLDSRRVGGNVTFRCRSGFNLQGSRVRHCLPNGKWSGALTTCDHEDFYCPNPGIPIGGRMVNEQSVQFRKGNRVLYECNRDRVLLGSDERECLKSRSWSGEPPTCRGPFDFEDTVEVAARMGYNIEGLVTKPQTPTEDNNTTGPSGRFISLGYTRGMDIYFVFDASGSIPKAHFQYGLDLAKALVSKIGVADGPRQARYGACLFASDVQVAFHVSDPQPSVGIVNGLLDGLINLHGTDPIGRGTATGKALKLIHENMIPAAYDRPNAHKYLFLFTDGKTNMGADVALPKKEAETLRERFKVQIHCIGVGHEIDINELQEIASQPTNEHLFLVKDYGELHLLVQTITKQKLDYSPCGYNGGPNHLLTPRIAGGNVAENGEWPWQVALFCDKGIAGCDECVPEFFCGGSLIARNWVLSAAHCFRECPWSDIRVYTGILDKSTNLLREFDPSLVYNLDGEDALIRHEEYNDQSLDNDIALLRLSRNATLSPNVRPICMPQPTMQDAVIYSQNGDAFVAGWGTTDPYELDNCKDTPLRTSPLLKQLAVTVRTDEECRNSFTNHFKCSIVTAYKPDIAFCAGDPEGNQDACRGDSGGPVMRQMTVADGSKRWVQIGIVSWGEGCAQKGRYGIYTRLSTYKDWIQDHIGSTAYAIHN</sequence>
<dbReference type="OMA" id="RQEICKG"/>
<comment type="cofactor">
    <cofactor evidence="2">
        <name>Mg(2+)</name>
        <dbReference type="ChEBI" id="CHEBI:18420"/>
    </cofactor>
</comment>
<dbReference type="CDD" id="cd00033">
    <property type="entry name" value="CCP"/>
    <property type="match status" value="6"/>
</dbReference>
<dbReference type="GO" id="GO:0005576">
    <property type="term" value="C:extracellular region"/>
    <property type="evidence" value="ECO:0007669"/>
    <property type="project" value="UniProtKB-SubCell"/>
</dbReference>
<dbReference type="SMART" id="SM00327">
    <property type="entry name" value="VWA"/>
    <property type="match status" value="1"/>
</dbReference>
<keyword evidence="11 19" id="KW-0378">Hydrolase</keyword>
<dbReference type="EnsemblMetazoa" id="XM_038190336.1">
    <property type="protein sequence ID" value="XP_038046264.1"/>
    <property type="gene ID" value="LOC119720602"/>
</dbReference>
<evidence type="ECO:0000259" key="22">
    <source>
        <dbReference type="PROSITE" id="PS50240"/>
    </source>
</evidence>
<dbReference type="SUPFAM" id="SSF57535">
    <property type="entry name" value="Complement control module/SCR domain"/>
    <property type="match status" value="6"/>
</dbReference>
<dbReference type="InterPro" id="IPR000436">
    <property type="entry name" value="Sushi_SCR_CCP_dom"/>
</dbReference>
<feature type="domain" description="Peptidase S1" evidence="22">
    <location>
        <begin position="680"/>
        <end position="954"/>
    </location>
</feature>
<keyword evidence="25" id="KW-1185">Reference proteome</keyword>
<evidence type="ECO:0000256" key="5">
    <source>
        <dbReference type="ARBA" id="ARBA00022525"/>
    </source>
</evidence>
<keyword evidence="9 20" id="KW-0732">Signal</keyword>
<dbReference type="PIRSF" id="PIRSF001154">
    <property type="entry name" value="Compl_C2_B"/>
    <property type="match status" value="1"/>
</dbReference>
<organism evidence="24 25">
    <name type="scientific">Patiria miniata</name>
    <name type="common">Bat star</name>
    <name type="synonym">Asterina miniata</name>
    <dbReference type="NCBI Taxonomy" id="46514"/>
    <lineage>
        <taxon>Eukaryota</taxon>
        <taxon>Metazoa</taxon>
        <taxon>Echinodermata</taxon>
        <taxon>Eleutherozoa</taxon>
        <taxon>Asterozoa</taxon>
        <taxon>Asteroidea</taxon>
        <taxon>Valvatacea</taxon>
        <taxon>Valvatida</taxon>
        <taxon>Asterinidae</taxon>
        <taxon>Patiria</taxon>
    </lineage>
</organism>
<dbReference type="InterPro" id="IPR001314">
    <property type="entry name" value="Peptidase_S1A"/>
</dbReference>